<dbReference type="RefSeq" id="WP_116570921.1">
    <property type="nucleotide sequence ID" value="NZ_QDGZ01000001.1"/>
</dbReference>
<reference evidence="2 3" key="1">
    <citation type="submission" date="2018-04" db="EMBL/GenBank/DDBJ databases">
        <title>Genome of Nocardioides gansuensis WSJ-1.</title>
        <authorList>
            <person name="Wu S."/>
            <person name="Wang G."/>
        </authorList>
    </citation>
    <scope>NUCLEOTIDE SEQUENCE [LARGE SCALE GENOMIC DNA]</scope>
    <source>
        <strain evidence="2 3">WSJ-1</strain>
    </source>
</reference>
<feature type="transmembrane region" description="Helical" evidence="1">
    <location>
        <begin position="176"/>
        <end position="195"/>
    </location>
</feature>
<evidence type="ECO:0000313" key="2">
    <source>
        <dbReference type="EMBL" id="PVG84792.1"/>
    </source>
</evidence>
<dbReference type="OrthoDB" id="3782617at2"/>
<evidence type="ECO:0000313" key="3">
    <source>
        <dbReference type="Proteomes" id="UP000246018"/>
    </source>
</evidence>
<keyword evidence="1" id="KW-0472">Membrane</keyword>
<dbReference type="Proteomes" id="UP000246018">
    <property type="component" value="Unassembled WGS sequence"/>
</dbReference>
<feature type="transmembrane region" description="Helical" evidence="1">
    <location>
        <begin position="20"/>
        <end position="38"/>
    </location>
</feature>
<feature type="transmembrane region" description="Helical" evidence="1">
    <location>
        <begin position="44"/>
        <end position="68"/>
    </location>
</feature>
<evidence type="ECO:0000256" key="1">
    <source>
        <dbReference type="SAM" id="Phobius"/>
    </source>
</evidence>
<dbReference type="EMBL" id="QDGZ01000001">
    <property type="protein sequence ID" value="PVG84792.1"/>
    <property type="molecule type" value="Genomic_DNA"/>
</dbReference>
<proteinExistence type="predicted"/>
<protein>
    <recommendedName>
        <fullName evidence="4">PH domain-containing protein</fullName>
    </recommendedName>
</protein>
<organism evidence="2 3">
    <name type="scientific">Nocardioides gansuensis</name>
    <dbReference type="NCBI Taxonomy" id="2138300"/>
    <lineage>
        <taxon>Bacteria</taxon>
        <taxon>Bacillati</taxon>
        <taxon>Actinomycetota</taxon>
        <taxon>Actinomycetes</taxon>
        <taxon>Propionibacteriales</taxon>
        <taxon>Nocardioidaceae</taxon>
        <taxon>Nocardioides</taxon>
    </lineage>
</organism>
<comment type="caution">
    <text evidence="2">The sequence shown here is derived from an EMBL/GenBank/DDBJ whole genome shotgun (WGS) entry which is preliminary data.</text>
</comment>
<keyword evidence="1" id="KW-0812">Transmembrane</keyword>
<name>A0A2T8FGF0_9ACTN</name>
<keyword evidence="1" id="KW-1133">Transmembrane helix</keyword>
<evidence type="ECO:0008006" key="4">
    <source>
        <dbReference type="Google" id="ProtNLM"/>
    </source>
</evidence>
<sequence length="196" mass="20461">MGRSDTDDEVQQFQPTSGRVTGVLALLLAAVIAVLGLVEGGLPGVVVAGAALGGVLAWAAMLRPALWVTRSDLVMRNMVETTSIPLAAIEGLAVRQVLAVSAGDRRYVSPVVGRPLRKLVRPLKEPAAGKAAETPYADYVEDVLRQRVDAARSAAGVRRGSPEQLALAAGVRREPAWLPIVLITGGVVAFVVTLVA</sequence>
<dbReference type="AlphaFoldDB" id="A0A2T8FGF0"/>
<keyword evidence="3" id="KW-1185">Reference proteome</keyword>
<accession>A0A2T8FGF0</accession>
<gene>
    <name evidence="2" type="ORF">DDE18_04155</name>
</gene>